<name>A0A1W2HBR8_9BACT</name>
<dbReference type="STRING" id="758820.SAMN00777080_4853"/>
<evidence type="ECO:0000259" key="2">
    <source>
        <dbReference type="Pfam" id="PF13648"/>
    </source>
</evidence>
<protein>
    <submittedName>
        <fullName evidence="3">Lipocalin-like domain-containing protein</fullName>
    </submittedName>
</protein>
<proteinExistence type="predicted"/>
<evidence type="ECO:0000313" key="4">
    <source>
        <dbReference type="Proteomes" id="UP000192333"/>
    </source>
</evidence>
<dbReference type="PROSITE" id="PS51257">
    <property type="entry name" value="PROKAR_LIPOPROTEIN"/>
    <property type="match status" value="1"/>
</dbReference>
<organism evidence="3 4">
    <name type="scientific">Aquiflexum balticum DSM 16537</name>
    <dbReference type="NCBI Taxonomy" id="758820"/>
    <lineage>
        <taxon>Bacteria</taxon>
        <taxon>Pseudomonadati</taxon>
        <taxon>Bacteroidota</taxon>
        <taxon>Cytophagia</taxon>
        <taxon>Cytophagales</taxon>
        <taxon>Cyclobacteriaceae</taxon>
        <taxon>Aquiflexum</taxon>
    </lineage>
</organism>
<dbReference type="Proteomes" id="UP000192333">
    <property type="component" value="Chromosome I"/>
</dbReference>
<feature type="domain" description="Lipocalin-like" evidence="2">
    <location>
        <begin position="35"/>
        <end position="145"/>
    </location>
</feature>
<keyword evidence="1" id="KW-0732">Signal</keyword>
<dbReference type="InterPro" id="IPR024311">
    <property type="entry name" value="Lipocalin-like"/>
</dbReference>
<feature type="signal peptide" evidence="1">
    <location>
        <begin position="1"/>
        <end position="24"/>
    </location>
</feature>
<reference evidence="4" key="1">
    <citation type="submission" date="2017-04" db="EMBL/GenBank/DDBJ databases">
        <authorList>
            <person name="Varghese N."/>
            <person name="Submissions S."/>
        </authorList>
    </citation>
    <scope>NUCLEOTIDE SEQUENCE [LARGE SCALE GENOMIC DNA]</scope>
    <source>
        <strain evidence="4">DSM 16537</strain>
    </source>
</reference>
<dbReference type="Pfam" id="PF13648">
    <property type="entry name" value="Lipocalin_4"/>
    <property type="match status" value="1"/>
</dbReference>
<dbReference type="AlphaFoldDB" id="A0A1W2HBR8"/>
<dbReference type="OrthoDB" id="838963at2"/>
<keyword evidence="4" id="KW-1185">Reference proteome</keyword>
<sequence>MQNKFRFLFIICAAASLAFLSSCGEDDDGPAISPIVGTWNFSDSELSILVDNKSISQFLISTGVDPLEAAAAESFYKAFLEDALDLQGTSFVFNADGTYSVRENGTVQESGTYQLNSNNTKLTITSSEGPQEFDVEELTNNKMSLSFSEEEMEDFNEDGTLNTIAIKIQIDFVK</sequence>
<evidence type="ECO:0000256" key="1">
    <source>
        <dbReference type="SAM" id="SignalP"/>
    </source>
</evidence>
<dbReference type="RefSeq" id="WP_084123107.1">
    <property type="nucleotide sequence ID" value="NZ_LT838813.1"/>
</dbReference>
<feature type="chain" id="PRO_5011986498" evidence="1">
    <location>
        <begin position="25"/>
        <end position="174"/>
    </location>
</feature>
<dbReference type="EMBL" id="LT838813">
    <property type="protein sequence ID" value="SMD46172.1"/>
    <property type="molecule type" value="Genomic_DNA"/>
</dbReference>
<evidence type="ECO:0000313" key="3">
    <source>
        <dbReference type="EMBL" id="SMD46172.1"/>
    </source>
</evidence>
<accession>A0A1W2HBR8</accession>
<gene>
    <name evidence="3" type="ORF">SAMN00777080_4853</name>
</gene>